<dbReference type="Pfam" id="PF13181">
    <property type="entry name" value="TPR_8"/>
    <property type="match status" value="1"/>
</dbReference>
<keyword evidence="2" id="KW-0963">Cytoplasm</keyword>
<feature type="region of interest" description="Disordered" evidence="6">
    <location>
        <begin position="229"/>
        <end position="315"/>
    </location>
</feature>
<evidence type="ECO:0000256" key="1">
    <source>
        <dbReference type="ARBA" id="ARBA00004496"/>
    </source>
</evidence>
<dbReference type="SUPFAM" id="SSF48452">
    <property type="entry name" value="TPR-like"/>
    <property type="match status" value="4"/>
</dbReference>
<organism evidence="7">
    <name type="scientific">Hanusia phi</name>
    <dbReference type="NCBI Taxonomy" id="3032"/>
    <lineage>
        <taxon>Eukaryota</taxon>
        <taxon>Cryptophyceae</taxon>
        <taxon>Pyrenomonadales</taxon>
        <taxon>Geminigeraceae</taxon>
        <taxon>Hanusia</taxon>
    </lineage>
</organism>
<keyword evidence="3" id="KW-0677">Repeat</keyword>
<feature type="compositionally biased region" description="Polar residues" evidence="6">
    <location>
        <begin position="287"/>
        <end position="296"/>
    </location>
</feature>
<dbReference type="AlphaFoldDB" id="A0A7S0E9D0"/>
<gene>
    <name evidence="7" type="ORF">HPHI1048_LOCUS7415</name>
</gene>
<dbReference type="PANTHER" id="PTHR22904:SF523">
    <property type="entry name" value="STRESS-INDUCED-PHOSPHOPROTEIN 1"/>
    <property type="match status" value="1"/>
</dbReference>
<dbReference type="Gene3D" id="1.25.40.10">
    <property type="entry name" value="Tetratricopeptide repeat domain"/>
    <property type="match status" value="4"/>
</dbReference>
<name>A0A7S0E9D0_9CRYP</name>
<dbReference type="InterPro" id="IPR011990">
    <property type="entry name" value="TPR-like_helical_dom_sf"/>
</dbReference>
<dbReference type="GO" id="GO:0005737">
    <property type="term" value="C:cytoplasm"/>
    <property type="evidence" value="ECO:0007669"/>
    <property type="project" value="UniProtKB-SubCell"/>
</dbReference>
<evidence type="ECO:0000256" key="6">
    <source>
        <dbReference type="SAM" id="MobiDB-lite"/>
    </source>
</evidence>
<dbReference type="PROSITE" id="PS50005">
    <property type="entry name" value="TPR"/>
    <property type="match status" value="4"/>
</dbReference>
<dbReference type="PANTHER" id="PTHR22904">
    <property type="entry name" value="TPR REPEAT CONTAINING PROTEIN"/>
    <property type="match status" value="1"/>
</dbReference>
<protein>
    <submittedName>
        <fullName evidence="7">Uncharacterized protein</fullName>
    </submittedName>
</protein>
<feature type="repeat" description="TPR" evidence="5">
    <location>
        <begin position="378"/>
        <end position="411"/>
    </location>
</feature>
<dbReference type="InterPro" id="IPR019734">
    <property type="entry name" value="TPR_rpt"/>
</dbReference>
<dbReference type="SMART" id="SM00028">
    <property type="entry name" value="TPR"/>
    <property type="match status" value="11"/>
</dbReference>
<feature type="repeat" description="TPR" evidence="5">
    <location>
        <begin position="116"/>
        <end position="149"/>
    </location>
</feature>
<dbReference type="FunFam" id="1.25.40.10:FF:000020">
    <property type="entry name" value="Stress-induced phosphoprotein 1"/>
    <property type="match status" value="1"/>
</dbReference>
<comment type="subcellular location">
    <subcellularLocation>
        <location evidence="1">Cytoplasm</location>
    </subcellularLocation>
</comment>
<dbReference type="Pfam" id="PF00515">
    <property type="entry name" value="TPR_1"/>
    <property type="match status" value="1"/>
</dbReference>
<proteinExistence type="predicted"/>
<evidence type="ECO:0000313" key="7">
    <source>
        <dbReference type="EMBL" id="CAD8478448.1"/>
    </source>
</evidence>
<sequence length="703" mass="78188">MDRGSQGDRFMQMGKFDAAAASYTEALRTSKDLTEIVRLLSSKCDALLSAKRFDEARMEAEQLIKLKPEWSQGHYRLGKAALAMEEFEVAEGAFGKAVELVPGNEKFEQGLKETQVQMAKAMGNAAFKEAAFEEAIQHYTIAIDLNPSHSDVFKLLSNRSACFCHLSQYDKALQDANDVINMEPKWSKGYCRRAAALAGQGSIDQAIAAYQAALPLDPDKATIQSRIDSLGQAKAKVKGNRTSDKGEAQREKSTPPHLKFDDESKNMHLQRESRGYSSQGKGVPENVTLTSPTSRNGGLPMSSSSSQKSPSDEQVKGNKAFEVGDFKAAIEHYSNAILFDPLNHILFSNRSAAYASLRMWDQAIKDSNECVRLQPSWAKGYCRQGVAYEGNGDLRLAEAAYEKGLELDPENALLQISLFRVCVGPARDTKAPPKATAQANERKDTQPLNTAAHKIEEVHTATSSKASADAKMKGNEAFRRKEFSLAVAFFSEALENESDPHVLALLLSNRSATYAQLNLFDLALKDADRCIELRLNWAKGRHRQAIALMGLSNYEEAARSYSKAMELEGKQGEHYEVLLNGYENAQRLAMLSNQMEDPLMKELSKGIQSMSDLHREDSRVAQEPYVGQAKRTNRGRAKKKLSWDTRPPQVFVIHYPPEEITSRKAHWRWIEAEASRMARSAGSVWNGTNDYHPNRTVNNFGVD</sequence>
<feature type="compositionally biased region" description="Basic and acidic residues" evidence="6">
    <location>
        <begin position="241"/>
        <end position="274"/>
    </location>
</feature>
<evidence type="ECO:0000256" key="4">
    <source>
        <dbReference type="ARBA" id="ARBA00022803"/>
    </source>
</evidence>
<accession>A0A7S0E9D0</accession>
<evidence type="ECO:0000256" key="5">
    <source>
        <dbReference type="PROSITE-ProRule" id="PRU00339"/>
    </source>
</evidence>
<feature type="repeat" description="TPR" evidence="5">
    <location>
        <begin position="71"/>
        <end position="104"/>
    </location>
</feature>
<reference evidence="7" key="1">
    <citation type="submission" date="2021-01" db="EMBL/GenBank/DDBJ databases">
        <authorList>
            <person name="Corre E."/>
            <person name="Pelletier E."/>
            <person name="Niang G."/>
            <person name="Scheremetjew M."/>
            <person name="Finn R."/>
            <person name="Kale V."/>
            <person name="Holt S."/>
            <person name="Cochrane G."/>
            <person name="Meng A."/>
            <person name="Brown T."/>
            <person name="Cohen L."/>
        </authorList>
    </citation>
    <scope>NUCLEOTIDE SEQUENCE</scope>
    <source>
        <strain evidence="7">CCMP325</strain>
    </source>
</reference>
<dbReference type="GO" id="GO:0051879">
    <property type="term" value="F:Hsp90 protein binding"/>
    <property type="evidence" value="ECO:0007669"/>
    <property type="project" value="TreeGrafter"/>
</dbReference>
<evidence type="ECO:0000256" key="3">
    <source>
        <dbReference type="ARBA" id="ARBA00022737"/>
    </source>
</evidence>
<dbReference type="Pfam" id="PF13432">
    <property type="entry name" value="TPR_16"/>
    <property type="match status" value="1"/>
</dbReference>
<feature type="repeat" description="TPR" evidence="5">
    <location>
        <begin position="187"/>
        <end position="220"/>
    </location>
</feature>
<dbReference type="EMBL" id="HBEO01010635">
    <property type="protein sequence ID" value="CAD8478448.1"/>
    <property type="molecule type" value="Transcribed_RNA"/>
</dbReference>
<evidence type="ECO:0000256" key="2">
    <source>
        <dbReference type="ARBA" id="ARBA00022490"/>
    </source>
</evidence>
<keyword evidence="4 5" id="KW-0802">TPR repeat</keyword>